<dbReference type="EMBL" id="KB870809">
    <property type="protein sequence ID" value="EOA25875.1"/>
    <property type="molecule type" value="Genomic_DNA"/>
</dbReference>
<accession>R0HKW2</accession>
<keyword evidence="3" id="KW-1185">Reference proteome</keyword>
<evidence type="ECO:0000313" key="2">
    <source>
        <dbReference type="EMBL" id="EOA25875.1"/>
    </source>
</evidence>
<dbReference type="STRING" id="81985.R0HKW2"/>
<evidence type="ECO:0000256" key="1">
    <source>
        <dbReference type="SAM" id="MobiDB-lite"/>
    </source>
</evidence>
<evidence type="ECO:0000313" key="3">
    <source>
        <dbReference type="Proteomes" id="UP000029121"/>
    </source>
</evidence>
<gene>
    <name evidence="2" type="ORF">CARUB_v10019261mg</name>
</gene>
<proteinExistence type="predicted"/>
<reference evidence="3" key="1">
    <citation type="journal article" date="2013" name="Nat. Genet.">
        <title>The Capsella rubella genome and the genomic consequences of rapid mating system evolution.</title>
        <authorList>
            <person name="Slotte T."/>
            <person name="Hazzouri K.M."/>
            <person name="Agren J.A."/>
            <person name="Koenig D."/>
            <person name="Maumus F."/>
            <person name="Guo Y.L."/>
            <person name="Steige K."/>
            <person name="Platts A.E."/>
            <person name="Escobar J.S."/>
            <person name="Newman L.K."/>
            <person name="Wang W."/>
            <person name="Mandakova T."/>
            <person name="Vello E."/>
            <person name="Smith L.M."/>
            <person name="Henz S.R."/>
            <person name="Steffen J."/>
            <person name="Takuno S."/>
            <person name="Brandvain Y."/>
            <person name="Coop G."/>
            <person name="Andolfatto P."/>
            <person name="Hu T.T."/>
            <person name="Blanchette M."/>
            <person name="Clark R.M."/>
            <person name="Quesneville H."/>
            <person name="Nordborg M."/>
            <person name="Gaut B.S."/>
            <person name="Lysak M.A."/>
            <person name="Jenkins J."/>
            <person name="Grimwood J."/>
            <person name="Chapman J."/>
            <person name="Prochnik S."/>
            <person name="Shu S."/>
            <person name="Rokhsar D."/>
            <person name="Schmutz J."/>
            <person name="Weigel D."/>
            <person name="Wright S.I."/>
        </authorList>
    </citation>
    <scope>NUCLEOTIDE SEQUENCE [LARGE SCALE GENOMIC DNA]</scope>
    <source>
        <strain evidence="3">cv. Monte Gargano</strain>
    </source>
</reference>
<sequence>MKRCLVLYDVQSQSQHSARQRREQLMNEHENDEEGDDDSDSESGDVPPQISVMQEEEALDVGVIYKDLREAHDLQQLRPGGFDQDDYDEFKKAEAIFTAVDLPKNTRFYWAWVNALKEFVFWRKYFIDIVGRNDKDKVQLLEAMTGVSRNNQDVPKQLDSCHSFGSPHLGGLSSNIPSSVVGNPTKCIKMGNTTKCSSMGSTTKCTTVGHTIKHTTMATNSTRRFIRNNSNKCSIRFFTWLPK</sequence>
<feature type="region of interest" description="Disordered" evidence="1">
    <location>
        <begin position="11"/>
        <end position="47"/>
    </location>
</feature>
<feature type="compositionally biased region" description="Acidic residues" evidence="1">
    <location>
        <begin position="30"/>
        <end position="43"/>
    </location>
</feature>
<dbReference type="Proteomes" id="UP000029121">
    <property type="component" value="Unassembled WGS sequence"/>
</dbReference>
<protein>
    <submittedName>
        <fullName evidence="2">Uncharacterized protein</fullName>
    </submittedName>
</protein>
<dbReference type="AlphaFoldDB" id="R0HKW2"/>
<feature type="compositionally biased region" description="Basic and acidic residues" evidence="1">
    <location>
        <begin position="20"/>
        <end position="29"/>
    </location>
</feature>
<name>R0HKW2_9BRAS</name>
<organism evidence="2 3">
    <name type="scientific">Capsella rubella</name>
    <dbReference type="NCBI Taxonomy" id="81985"/>
    <lineage>
        <taxon>Eukaryota</taxon>
        <taxon>Viridiplantae</taxon>
        <taxon>Streptophyta</taxon>
        <taxon>Embryophyta</taxon>
        <taxon>Tracheophyta</taxon>
        <taxon>Spermatophyta</taxon>
        <taxon>Magnoliopsida</taxon>
        <taxon>eudicotyledons</taxon>
        <taxon>Gunneridae</taxon>
        <taxon>Pentapetalae</taxon>
        <taxon>rosids</taxon>
        <taxon>malvids</taxon>
        <taxon>Brassicales</taxon>
        <taxon>Brassicaceae</taxon>
        <taxon>Camelineae</taxon>
        <taxon>Capsella</taxon>
    </lineage>
</organism>